<feature type="compositionally biased region" description="Basic and acidic residues" evidence="18">
    <location>
        <begin position="16"/>
        <end position="40"/>
    </location>
</feature>
<evidence type="ECO:0000256" key="5">
    <source>
        <dbReference type="ARBA" id="ARBA00022553"/>
    </source>
</evidence>
<evidence type="ECO:0000256" key="4">
    <source>
        <dbReference type="ARBA" id="ARBA00022491"/>
    </source>
</evidence>
<evidence type="ECO:0000256" key="10">
    <source>
        <dbReference type="ARBA" id="ARBA00023242"/>
    </source>
</evidence>
<evidence type="ECO:0000256" key="2">
    <source>
        <dbReference type="ARBA" id="ARBA00004496"/>
    </source>
</evidence>
<evidence type="ECO:0000256" key="7">
    <source>
        <dbReference type="ARBA" id="ARBA00023125"/>
    </source>
</evidence>
<dbReference type="InterPro" id="IPR036638">
    <property type="entry name" value="HLH_DNA-bd_sf"/>
</dbReference>
<keyword evidence="9" id="KW-0804">Transcription</keyword>
<comment type="subcellular location">
    <subcellularLocation>
        <location evidence="2">Cytoplasm</location>
    </subcellularLocation>
    <subcellularLocation>
        <location evidence="1">Nucleus</location>
    </subcellularLocation>
</comment>
<keyword evidence="3" id="KW-0963">Cytoplasm</keyword>
<keyword evidence="10" id="KW-0539">Nucleus</keyword>
<dbReference type="SMART" id="SM00353">
    <property type="entry name" value="HLH"/>
    <property type="match status" value="1"/>
</dbReference>
<keyword evidence="7" id="KW-0238">DNA-binding</keyword>
<keyword evidence="22" id="KW-1185">Reference proteome</keyword>
<comment type="subunit">
    <text evidence="12">Efficient DNA binding requires dimerization with another bHLH protein. Binds DNA as a heterodimer with MAD1, MAD4, MNT, WBSCR14 and MLXIP. Can also bind DNA as a homodimer.</text>
</comment>
<dbReference type="Gene3D" id="4.10.280.10">
    <property type="entry name" value="Helix-loop-helix DNA-binding domain"/>
    <property type="match status" value="1"/>
</dbReference>
<reference evidence="20" key="1">
    <citation type="submission" date="2015-10" db="EMBL/GenBank/DDBJ databases">
        <title>EvidentialGene: Evidence-directed Construction of Complete mRNA Transcriptomes without Genomes.</title>
        <authorList>
            <person name="Gilbert D.G."/>
        </authorList>
    </citation>
    <scope>NUCLEOTIDE SEQUENCE</scope>
</reference>
<comment type="function">
    <text evidence="11">Transcription regulator. Forms a sequence-specific DNA-binding protein complex with MAD1, MAD4, MNT, WBSCR14 and MLXIP which recognizes the core sequence 5'-CACGTG-3'. The TCFL4-MAD1, TCFL4-MAD4, TCFL4-WBSCR14 complexes are transcriptional repressors. Plays a role in transcriptional activation of glycolytic target genes. Involved in glucose-responsive gene regulation.</text>
</comment>
<dbReference type="Pfam" id="PF00010">
    <property type="entry name" value="HLH"/>
    <property type="match status" value="1"/>
</dbReference>
<dbReference type="SUPFAM" id="SSF47459">
    <property type="entry name" value="HLH, helix-loop-helix DNA-binding domain"/>
    <property type="match status" value="1"/>
</dbReference>
<keyword evidence="5" id="KW-0597">Phosphoprotein</keyword>
<dbReference type="InterPro" id="IPR052207">
    <property type="entry name" value="Max-like/E-box_TFs"/>
</dbReference>
<evidence type="ECO:0000256" key="3">
    <source>
        <dbReference type="ARBA" id="ARBA00022490"/>
    </source>
</evidence>
<dbReference type="EMBL" id="JAOYFB010000003">
    <property type="protein sequence ID" value="KAK4011041.1"/>
    <property type="molecule type" value="Genomic_DNA"/>
</dbReference>
<dbReference type="GO" id="GO:0046983">
    <property type="term" value="F:protein dimerization activity"/>
    <property type="evidence" value="ECO:0007669"/>
    <property type="project" value="InterPro"/>
</dbReference>
<feature type="domain" description="BHLH" evidence="19">
    <location>
        <begin position="76"/>
        <end position="133"/>
    </location>
</feature>
<dbReference type="PROSITE" id="PS50888">
    <property type="entry name" value="BHLH"/>
    <property type="match status" value="1"/>
</dbReference>
<evidence type="ECO:0000256" key="18">
    <source>
        <dbReference type="SAM" id="MobiDB-lite"/>
    </source>
</evidence>
<evidence type="ECO:0000256" key="12">
    <source>
        <dbReference type="ARBA" id="ARBA00065416"/>
    </source>
</evidence>
<dbReference type="PANTHER" id="PTHR15741:SF25">
    <property type="entry name" value="MAX-LIKE PROTEIN X"/>
    <property type="match status" value="1"/>
</dbReference>
<dbReference type="GO" id="GO:0000978">
    <property type="term" value="F:RNA polymerase II cis-regulatory region sequence-specific DNA binding"/>
    <property type="evidence" value="ECO:0007669"/>
    <property type="project" value="TreeGrafter"/>
</dbReference>
<dbReference type="GO" id="GO:0000981">
    <property type="term" value="F:DNA-binding transcription factor activity, RNA polymerase II-specific"/>
    <property type="evidence" value="ECO:0007669"/>
    <property type="project" value="TreeGrafter"/>
</dbReference>
<name>A0A0P5JGW1_9CRUS</name>
<evidence type="ECO:0000256" key="9">
    <source>
        <dbReference type="ARBA" id="ARBA00023163"/>
    </source>
</evidence>
<dbReference type="GO" id="GO:0140297">
    <property type="term" value="F:DNA-binding transcription factor binding"/>
    <property type="evidence" value="ECO:0007669"/>
    <property type="project" value="UniProtKB-ARBA"/>
</dbReference>
<evidence type="ECO:0000313" key="20">
    <source>
        <dbReference type="EMBL" id="JAN41807.1"/>
    </source>
</evidence>
<evidence type="ECO:0000256" key="17">
    <source>
        <dbReference type="SAM" id="Coils"/>
    </source>
</evidence>
<dbReference type="GO" id="GO:0045944">
    <property type="term" value="P:positive regulation of transcription by RNA polymerase II"/>
    <property type="evidence" value="ECO:0007669"/>
    <property type="project" value="UniProtKB-ARBA"/>
</dbReference>
<accession>A0A0P5JGW1</accession>
<dbReference type="OrthoDB" id="5778525at2759"/>
<protein>
    <recommendedName>
        <fullName evidence="13">Max-like protein X</fullName>
    </recommendedName>
    <alternativeName>
        <fullName evidence="14">Max-like bHLHZip protein</fullName>
    </alternativeName>
    <alternativeName>
        <fullName evidence="15">Protein BigMax</fullName>
    </alternativeName>
    <alternativeName>
        <fullName evidence="16">Transcription factor-like protein 4</fullName>
    </alternativeName>
</protein>
<dbReference type="FunFam" id="4.10.280.10:FF:000037">
    <property type="entry name" value="max-like protein X isoform X2"/>
    <property type="match status" value="1"/>
</dbReference>
<feature type="region of interest" description="Disordered" evidence="18">
    <location>
        <begin position="1"/>
        <end position="90"/>
    </location>
</feature>
<feature type="compositionally biased region" description="Low complexity" evidence="18">
    <location>
        <begin position="42"/>
        <end position="56"/>
    </location>
</feature>
<evidence type="ECO:0000256" key="13">
    <source>
        <dbReference type="ARBA" id="ARBA00071251"/>
    </source>
</evidence>
<evidence type="ECO:0000313" key="21">
    <source>
        <dbReference type="EMBL" id="KAK4011041.1"/>
    </source>
</evidence>
<evidence type="ECO:0000259" key="19">
    <source>
        <dbReference type="PROSITE" id="PS50888"/>
    </source>
</evidence>
<dbReference type="InterPro" id="IPR011598">
    <property type="entry name" value="bHLH_dom"/>
</dbReference>
<feature type="compositionally biased region" description="Basic and acidic residues" evidence="18">
    <location>
        <begin position="66"/>
        <end position="90"/>
    </location>
</feature>
<reference evidence="21 22" key="2">
    <citation type="journal article" date="2023" name="Nucleic Acids Res.">
        <title>The hologenome of Daphnia magna reveals possible DNA methylation and microbiome-mediated evolution of the host genome.</title>
        <authorList>
            <person name="Chaturvedi A."/>
            <person name="Li X."/>
            <person name="Dhandapani V."/>
            <person name="Marshall H."/>
            <person name="Kissane S."/>
            <person name="Cuenca-Cambronero M."/>
            <person name="Asole G."/>
            <person name="Calvet F."/>
            <person name="Ruiz-Romero M."/>
            <person name="Marangio P."/>
            <person name="Guigo R."/>
            <person name="Rago D."/>
            <person name="Mirbahai L."/>
            <person name="Eastwood N."/>
            <person name="Colbourne J.K."/>
            <person name="Zhou J."/>
            <person name="Mallon E."/>
            <person name="Orsini L."/>
        </authorList>
    </citation>
    <scope>NUCLEOTIDE SEQUENCE [LARGE SCALE GENOMIC DNA]</scope>
    <source>
        <strain evidence="21">LRV0_1</strain>
    </source>
</reference>
<dbReference type="AlphaFoldDB" id="A0A0P5JGW1"/>
<dbReference type="EMBL" id="GDIQ01052930">
    <property type="protein sequence ID" value="JAN41807.1"/>
    <property type="molecule type" value="Transcribed_RNA"/>
</dbReference>
<feature type="coiled-coil region" evidence="17">
    <location>
        <begin position="123"/>
        <end position="157"/>
    </location>
</feature>
<evidence type="ECO:0000256" key="1">
    <source>
        <dbReference type="ARBA" id="ARBA00004123"/>
    </source>
</evidence>
<dbReference type="CDD" id="cd19687">
    <property type="entry name" value="bHLHzip_Mlx"/>
    <property type="match status" value="1"/>
</dbReference>
<evidence type="ECO:0000256" key="6">
    <source>
        <dbReference type="ARBA" id="ARBA00023015"/>
    </source>
</evidence>
<evidence type="ECO:0000256" key="15">
    <source>
        <dbReference type="ARBA" id="ARBA00079081"/>
    </source>
</evidence>
<dbReference type="Proteomes" id="UP001234178">
    <property type="component" value="Unassembled WGS sequence"/>
</dbReference>
<dbReference type="PANTHER" id="PTHR15741">
    <property type="entry name" value="BASIC HELIX-LOOP-HELIX ZIP TRANSCRIPTION FACTOR"/>
    <property type="match status" value="1"/>
</dbReference>
<dbReference type="GO" id="GO:0005654">
    <property type="term" value="C:nucleoplasm"/>
    <property type="evidence" value="ECO:0007669"/>
    <property type="project" value="UniProtKB-ARBA"/>
</dbReference>
<dbReference type="KEGG" id="dmk:116935240"/>
<gene>
    <name evidence="21" type="ORF">OUZ56_020161</name>
</gene>
<keyword evidence="4" id="KW-0678">Repressor</keyword>
<sequence>MDHRSQMTLIGAENRLSFDGKTEPSSPIEKERIGDKRDTPFSRCSSTSSIHTLSSSAQNTDDEDSDCKSTKSYKERRREAHTQAEQKRRDAIKKGYSSLQDLVPTCQQQDPISGYKLSKATVLQRSIDYIQFLQQQKKKQEEELSALRKEVIGLQIMKSNYDQIVKANQSQSGQSENRVPDEVKFQLFQTIMENLFLTFDSMVSAASFVDLSSNVFSWVEEHCKPQSLKNLAVSVLQQLITGSN</sequence>
<evidence type="ECO:0000256" key="14">
    <source>
        <dbReference type="ARBA" id="ARBA00076041"/>
    </source>
</evidence>
<evidence type="ECO:0000256" key="16">
    <source>
        <dbReference type="ARBA" id="ARBA00082933"/>
    </source>
</evidence>
<keyword evidence="8" id="KW-0010">Activator</keyword>
<evidence type="ECO:0000313" key="22">
    <source>
        <dbReference type="Proteomes" id="UP001234178"/>
    </source>
</evidence>
<dbReference type="GO" id="GO:0005737">
    <property type="term" value="C:cytoplasm"/>
    <property type="evidence" value="ECO:0007669"/>
    <property type="project" value="UniProtKB-SubCell"/>
</dbReference>
<keyword evidence="17" id="KW-0175">Coiled coil</keyword>
<keyword evidence="6" id="KW-0805">Transcription regulation</keyword>
<dbReference type="CTD" id="43293"/>
<organism evidence="20">
    <name type="scientific">Daphnia magna</name>
    <dbReference type="NCBI Taxonomy" id="35525"/>
    <lineage>
        <taxon>Eukaryota</taxon>
        <taxon>Metazoa</taxon>
        <taxon>Ecdysozoa</taxon>
        <taxon>Arthropoda</taxon>
        <taxon>Crustacea</taxon>
        <taxon>Branchiopoda</taxon>
        <taxon>Diplostraca</taxon>
        <taxon>Cladocera</taxon>
        <taxon>Anomopoda</taxon>
        <taxon>Daphniidae</taxon>
        <taxon>Daphnia</taxon>
    </lineage>
</organism>
<evidence type="ECO:0000256" key="11">
    <source>
        <dbReference type="ARBA" id="ARBA00053727"/>
    </source>
</evidence>
<evidence type="ECO:0000256" key="8">
    <source>
        <dbReference type="ARBA" id="ARBA00023159"/>
    </source>
</evidence>
<proteinExistence type="predicted"/>